<protein>
    <recommendedName>
        <fullName evidence="4">DUF4625 domain-containing protein</fullName>
    </recommendedName>
</protein>
<evidence type="ECO:0000313" key="2">
    <source>
        <dbReference type="EMBL" id="SFT36759.1"/>
    </source>
</evidence>
<organism evidence="2 3">
    <name type="scientific">Algoriphagus locisalis</name>
    <dbReference type="NCBI Taxonomy" id="305507"/>
    <lineage>
        <taxon>Bacteria</taxon>
        <taxon>Pseudomonadati</taxon>
        <taxon>Bacteroidota</taxon>
        <taxon>Cytophagia</taxon>
        <taxon>Cytophagales</taxon>
        <taxon>Cyclobacteriaceae</taxon>
        <taxon>Algoriphagus</taxon>
    </lineage>
</organism>
<dbReference type="STRING" id="305507.SAMN04489724_0436"/>
<feature type="signal peptide" evidence="1">
    <location>
        <begin position="1"/>
        <end position="23"/>
    </location>
</feature>
<gene>
    <name evidence="2" type="ORF">SAMN04489724_0436</name>
</gene>
<feature type="chain" id="PRO_5011499578" description="DUF4625 domain-containing protein" evidence="1">
    <location>
        <begin position="24"/>
        <end position="310"/>
    </location>
</feature>
<dbReference type="EMBL" id="FPBF01000001">
    <property type="protein sequence ID" value="SFT36759.1"/>
    <property type="molecule type" value="Genomic_DNA"/>
</dbReference>
<evidence type="ECO:0000256" key="1">
    <source>
        <dbReference type="SAM" id="SignalP"/>
    </source>
</evidence>
<dbReference type="Pfam" id="PF15418">
    <property type="entry name" value="DUF4625"/>
    <property type="match status" value="1"/>
</dbReference>
<keyword evidence="1" id="KW-0732">Signal</keyword>
<dbReference type="OrthoDB" id="978436at2"/>
<dbReference type="AlphaFoldDB" id="A0A1I6XEQ4"/>
<reference evidence="3" key="1">
    <citation type="submission" date="2016-10" db="EMBL/GenBank/DDBJ databases">
        <authorList>
            <person name="Varghese N."/>
            <person name="Submissions S."/>
        </authorList>
    </citation>
    <scope>NUCLEOTIDE SEQUENCE [LARGE SCALE GENOMIC DNA]</scope>
    <source>
        <strain evidence="3">DSM 23445</strain>
    </source>
</reference>
<proteinExistence type="predicted"/>
<accession>A0A1I6XEQ4</accession>
<dbReference type="InterPro" id="IPR027829">
    <property type="entry name" value="DUF4625"/>
</dbReference>
<name>A0A1I6XEQ4_9BACT</name>
<dbReference type="RefSeq" id="WP_091691062.1">
    <property type="nucleotide sequence ID" value="NZ_FPBF01000001.1"/>
</dbReference>
<dbReference type="Proteomes" id="UP000199673">
    <property type="component" value="Unassembled WGS sequence"/>
</dbReference>
<keyword evidence="3" id="KW-1185">Reference proteome</keyword>
<evidence type="ECO:0000313" key="3">
    <source>
        <dbReference type="Proteomes" id="UP000199673"/>
    </source>
</evidence>
<sequence length="310" mass="35088">MKNRFYFLLIVFLSAFLISSCEDVTEPILPSPTLENVEIGSGNNHIGVIGRDFHLNADIVAGDKINLVQVKIEQIAGESYAGDWSYEVTWEQFKGAKNTNVHQHFDIPENAVEGKYEFIIIVTDENGTVLEEKAEIQIVDPSNLEVDPILYIWMITTDQGDFHYVNEDLINPENVEFSKDEILKSDVAINNVKGDGELYLLLIRKDLNHKPESVDGIDFSKVIVYDTFTHENEEDVYSFANVIYDGNGGFTRPTPEFKIGSPVDNNDPSGDLTSGENAWQSDEYYFGVVYTNSTYDISLYHYFELDVTGF</sequence>
<dbReference type="PROSITE" id="PS51257">
    <property type="entry name" value="PROKAR_LIPOPROTEIN"/>
    <property type="match status" value="1"/>
</dbReference>
<evidence type="ECO:0008006" key="4">
    <source>
        <dbReference type="Google" id="ProtNLM"/>
    </source>
</evidence>